<dbReference type="InterPro" id="IPR001387">
    <property type="entry name" value="Cro/C1-type_HTH"/>
</dbReference>
<dbReference type="Proteomes" id="UP000595038">
    <property type="component" value="Chromosome"/>
</dbReference>
<dbReference type="PIRSF" id="PIRSF000774">
    <property type="entry name" value="RpoN"/>
    <property type="match status" value="1"/>
</dbReference>
<dbReference type="GO" id="GO:0016779">
    <property type="term" value="F:nucleotidyltransferase activity"/>
    <property type="evidence" value="ECO:0007669"/>
    <property type="project" value="UniProtKB-KW"/>
</dbReference>
<evidence type="ECO:0000256" key="2">
    <source>
        <dbReference type="ARBA" id="ARBA00022478"/>
    </source>
</evidence>
<organism evidence="11 12">
    <name type="scientific">Bacillus licheniformis</name>
    <dbReference type="NCBI Taxonomy" id="1402"/>
    <lineage>
        <taxon>Bacteria</taxon>
        <taxon>Bacillati</taxon>
        <taxon>Bacillota</taxon>
        <taxon>Bacilli</taxon>
        <taxon>Bacillales</taxon>
        <taxon>Bacillaceae</taxon>
        <taxon>Bacillus</taxon>
    </lineage>
</organism>
<keyword evidence="5" id="KW-0805">Transcription regulation</keyword>
<dbReference type="InterPro" id="IPR000394">
    <property type="entry name" value="RNA_pol_sigma_54"/>
</dbReference>
<dbReference type="InterPro" id="IPR007634">
    <property type="entry name" value="RNA_pol_sigma_54_DNA-bd"/>
</dbReference>
<reference evidence="11 12" key="1">
    <citation type="submission" date="2019-06" db="EMBL/GenBank/DDBJ databases">
        <title>Genome sequence analysis of &gt;100 Bacillus licheniformis strains suggests intrinsic resistance to this species.</title>
        <authorList>
            <person name="Wels M."/>
            <person name="Siezen R.J."/>
            <person name="Johansen E."/>
            <person name="Stuer-Lauridsen B."/>
            <person name="Bjerre K."/>
            <person name="Nielsen B.K.K."/>
        </authorList>
    </citation>
    <scope>NUCLEOTIDE SEQUENCE [LARGE SCALE GENOMIC DNA]</scope>
    <source>
        <strain evidence="11 12">BAC-16736</strain>
    </source>
</reference>
<evidence type="ECO:0000256" key="5">
    <source>
        <dbReference type="ARBA" id="ARBA00023015"/>
    </source>
</evidence>
<dbReference type="EMBL" id="NILC01000004">
    <property type="protein sequence ID" value="TWL33249.1"/>
    <property type="molecule type" value="Genomic_DNA"/>
</dbReference>
<dbReference type="PROSITE" id="PS00717">
    <property type="entry name" value="SIGMA54_1"/>
    <property type="match status" value="1"/>
</dbReference>
<evidence type="ECO:0000313" key="11">
    <source>
        <dbReference type="EMBL" id="TWL33249.1"/>
    </source>
</evidence>
<dbReference type="OMA" id="VTTQKFM"/>
<dbReference type="GO" id="GO:0006352">
    <property type="term" value="P:DNA-templated transcription initiation"/>
    <property type="evidence" value="ECO:0007669"/>
    <property type="project" value="InterPro"/>
</dbReference>
<dbReference type="GO" id="GO:0016987">
    <property type="term" value="F:sigma factor activity"/>
    <property type="evidence" value="ECO:0007669"/>
    <property type="project" value="UniProtKB-KW"/>
</dbReference>
<dbReference type="PANTHER" id="PTHR32248">
    <property type="entry name" value="RNA POLYMERASE SIGMA-54 FACTOR"/>
    <property type="match status" value="1"/>
</dbReference>
<gene>
    <name evidence="10" type="primary">rpoN</name>
    <name evidence="11" type="ORF">CHCC16736_4061</name>
    <name evidence="10" type="ORF">I6G80_06800</name>
</gene>
<dbReference type="Gene3D" id="1.10.10.60">
    <property type="entry name" value="Homeodomain-like"/>
    <property type="match status" value="1"/>
</dbReference>
<evidence type="ECO:0000256" key="7">
    <source>
        <dbReference type="ARBA" id="ARBA00023125"/>
    </source>
</evidence>
<protein>
    <submittedName>
        <fullName evidence="10">RNA polymerase factor sigma-54</fullName>
    </submittedName>
    <submittedName>
        <fullName evidence="11">RNA polymerase sigma-54 factor</fullName>
    </submittedName>
</protein>
<accession>A0A1Y0YKC7</accession>
<dbReference type="Pfam" id="PF04552">
    <property type="entry name" value="Sigma54_DBD"/>
    <property type="match status" value="1"/>
</dbReference>
<evidence type="ECO:0000256" key="8">
    <source>
        <dbReference type="ARBA" id="ARBA00023163"/>
    </source>
</evidence>
<sequence>MMNLHVQQQQTAKLHLTQGLAQAIHMLQYSSAELNSRIDELSLENPLIERKDSDIPRSFYHKTNRHLQNEGISRSETAHSREDVKSALKRQALDLQLSSREKRVFSYLVESLDPNGYVTEDIAFIASELAVTREEAEEVLGKLQTLDPAGIGARSLQECILIQLKRLPKETAKAEKVISSYFDLFAKKGWKELSERAGLSLSELQDIQDLVAELSPRPGLIYGTDDGEVYVEPDLIISAEDGKLVLELSSRSFPDIQLNAFYEPFLERQSKDEATAYISDKFKQWKWLDNALRQRRETMRRVMAEIMVRQKDYFLKGKDELKPLTLKEIADALGVHESTVSRAVKGKIVQTPFELCELKRFFSAKVKDAADGHASSHTVKAHLRRLIDEEDKMKPLSDQKLADLLNEKHGVVISRRTVAKYRDQLNILPSSVRKRYQ</sequence>
<keyword evidence="8" id="KW-0804">Transcription</keyword>
<dbReference type="GO" id="GO:0001216">
    <property type="term" value="F:DNA-binding transcription activator activity"/>
    <property type="evidence" value="ECO:0007669"/>
    <property type="project" value="InterPro"/>
</dbReference>
<keyword evidence="2" id="KW-0240">DNA-directed RNA polymerase</keyword>
<dbReference type="GO" id="GO:0003677">
    <property type="term" value="F:DNA binding"/>
    <property type="evidence" value="ECO:0007669"/>
    <property type="project" value="UniProtKB-KW"/>
</dbReference>
<evidence type="ECO:0000313" key="13">
    <source>
        <dbReference type="Proteomes" id="UP000595038"/>
    </source>
</evidence>
<dbReference type="PROSITE" id="PS00718">
    <property type="entry name" value="SIGMA54_2"/>
    <property type="match status" value="1"/>
</dbReference>
<evidence type="ECO:0000256" key="6">
    <source>
        <dbReference type="ARBA" id="ARBA00023082"/>
    </source>
</evidence>
<dbReference type="PROSITE" id="PS50943">
    <property type="entry name" value="HTH_CROC1"/>
    <property type="match status" value="1"/>
</dbReference>
<evidence type="ECO:0000313" key="10">
    <source>
        <dbReference type="EMBL" id="QPR73969.1"/>
    </source>
</evidence>
<evidence type="ECO:0000313" key="12">
    <source>
        <dbReference type="Proteomes" id="UP000435910"/>
    </source>
</evidence>
<evidence type="ECO:0000256" key="3">
    <source>
        <dbReference type="ARBA" id="ARBA00022679"/>
    </source>
</evidence>
<dbReference type="Proteomes" id="UP000435910">
    <property type="component" value="Unassembled WGS sequence"/>
</dbReference>
<dbReference type="EMBL" id="CP065647">
    <property type="protein sequence ID" value="QPR73969.1"/>
    <property type="molecule type" value="Genomic_DNA"/>
</dbReference>
<evidence type="ECO:0000256" key="1">
    <source>
        <dbReference type="ARBA" id="ARBA00008798"/>
    </source>
</evidence>
<dbReference type="AlphaFoldDB" id="A0A1Y0YKC7"/>
<dbReference type="Gene3D" id="1.10.260.40">
    <property type="entry name" value="lambda repressor-like DNA-binding domains"/>
    <property type="match status" value="1"/>
</dbReference>
<comment type="similarity">
    <text evidence="1">Belongs to the sigma-54 factor family.</text>
</comment>
<dbReference type="InterPro" id="IPR007046">
    <property type="entry name" value="RNA_pol_sigma_54_core-bd"/>
</dbReference>
<feature type="domain" description="HTH cro/C1-type" evidence="9">
    <location>
        <begin position="324"/>
        <end position="369"/>
    </location>
</feature>
<dbReference type="Pfam" id="PF04963">
    <property type="entry name" value="Sigma54_CBD"/>
    <property type="match status" value="1"/>
</dbReference>
<reference evidence="10 13" key="2">
    <citation type="submission" date="2020-12" db="EMBL/GenBank/DDBJ databases">
        <title>FDA dAtabase for Regulatory Grade micrObial Sequences (FDA-ARGOS): Supporting development and validation of Infectious Disease Dx tests.</title>
        <authorList>
            <person name="Nelson B."/>
            <person name="Plummer A."/>
            <person name="Tallon L."/>
            <person name="Sadzewicz L."/>
            <person name="Zhao X."/>
            <person name="Boylan J."/>
            <person name="Ott S."/>
            <person name="Bowen H."/>
            <person name="Vavikolanu K."/>
            <person name="Mehta A."/>
            <person name="Aluvathingal J."/>
            <person name="Nadendla S."/>
            <person name="Myers T."/>
            <person name="Yan Y."/>
            <person name="Sichtig H."/>
        </authorList>
    </citation>
    <scope>NUCLEOTIDE SEQUENCE [LARGE SCALE GENOMIC DNA]</scope>
    <source>
        <strain evidence="10 13">FDAARGOS_923</strain>
    </source>
</reference>
<dbReference type="InterPro" id="IPR010982">
    <property type="entry name" value="Lambda_DNA-bd_dom_sf"/>
</dbReference>
<dbReference type="GeneID" id="92859743"/>
<keyword evidence="4" id="KW-0548">Nucleotidyltransferase</keyword>
<keyword evidence="7" id="KW-0238">DNA-binding</keyword>
<dbReference type="RefSeq" id="WP_003185489.1">
    <property type="nucleotide sequence ID" value="NZ_BEXU01000021.1"/>
</dbReference>
<proteinExistence type="inferred from homology"/>
<evidence type="ECO:0000256" key="4">
    <source>
        <dbReference type="ARBA" id="ARBA00022695"/>
    </source>
</evidence>
<name>A0A1Y0YKC7_BACLI</name>
<dbReference type="InterPro" id="IPR038709">
    <property type="entry name" value="RpoN_core-bd_sf"/>
</dbReference>
<keyword evidence="6" id="KW-0731">Sigma factor</keyword>
<dbReference type="GO" id="GO:0000428">
    <property type="term" value="C:DNA-directed RNA polymerase complex"/>
    <property type="evidence" value="ECO:0007669"/>
    <property type="project" value="UniProtKB-KW"/>
</dbReference>
<dbReference type="Gene3D" id="1.10.10.1330">
    <property type="entry name" value="RNA polymerase sigma-54 factor, core-binding domain"/>
    <property type="match status" value="1"/>
</dbReference>
<dbReference type="Pfam" id="PF00309">
    <property type="entry name" value="Sigma54_AID"/>
    <property type="match status" value="1"/>
</dbReference>
<dbReference type="PANTHER" id="PTHR32248:SF4">
    <property type="entry name" value="RNA POLYMERASE SIGMA-54 FACTOR"/>
    <property type="match status" value="1"/>
</dbReference>
<keyword evidence="3" id="KW-0808">Transferase</keyword>
<dbReference type="NCBIfam" id="TIGR02395">
    <property type="entry name" value="rpoN_sigma"/>
    <property type="match status" value="1"/>
</dbReference>
<evidence type="ECO:0000259" key="9">
    <source>
        <dbReference type="PROSITE" id="PS50943"/>
    </source>
</evidence>
<dbReference type="PROSITE" id="PS50044">
    <property type="entry name" value="SIGMA54_3"/>
    <property type="match status" value="1"/>
</dbReference>
<dbReference type="PRINTS" id="PR00045">
    <property type="entry name" value="SIGMA54FCT"/>
</dbReference>